<proteinExistence type="predicted"/>
<dbReference type="Pfam" id="PF05488">
    <property type="entry name" value="PAAR_motif"/>
    <property type="match status" value="1"/>
</dbReference>
<accession>A0A2L0F5A9</accession>
<dbReference type="EMBL" id="CP012673">
    <property type="protein sequence ID" value="AUX46764.1"/>
    <property type="molecule type" value="Genomic_DNA"/>
</dbReference>
<reference evidence="1 2" key="1">
    <citation type="submission" date="2015-09" db="EMBL/GenBank/DDBJ databases">
        <title>Sorangium comparison.</title>
        <authorList>
            <person name="Zaburannyi N."/>
            <person name="Bunk B."/>
            <person name="Overmann J."/>
            <person name="Mueller R."/>
        </authorList>
    </citation>
    <scope>NUCLEOTIDE SEQUENCE [LARGE SCALE GENOMIC DNA]</scope>
    <source>
        <strain evidence="1 2">So ce26</strain>
    </source>
</reference>
<evidence type="ECO:0000313" key="2">
    <source>
        <dbReference type="Proteomes" id="UP000238348"/>
    </source>
</evidence>
<evidence type="ECO:0008006" key="3">
    <source>
        <dbReference type="Google" id="ProtNLM"/>
    </source>
</evidence>
<organism evidence="1 2">
    <name type="scientific">Sorangium cellulosum</name>
    <name type="common">Polyangium cellulosum</name>
    <dbReference type="NCBI Taxonomy" id="56"/>
    <lineage>
        <taxon>Bacteria</taxon>
        <taxon>Pseudomonadati</taxon>
        <taxon>Myxococcota</taxon>
        <taxon>Polyangia</taxon>
        <taxon>Polyangiales</taxon>
        <taxon>Polyangiaceae</taxon>
        <taxon>Sorangium</taxon>
    </lineage>
</organism>
<dbReference type="AlphaFoldDB" id="A0A2L0F5A9"/>
<protein>
    <recommendedName>
        <fullName evidence="3">PAAR motif-containing protein</fullName>
    </recommendedName>
</protein>
<sequence>MGTPGAKRGDRIVAIDTHVVLVPSPAGPVPTPTPMPFLGQLSEDLCAAVFIDNKAAATEGSKAVNSPAYVPAGGTFQRPPSNEASVHRGSARVFFDGRPAARSGDPAVTCNDPEDAPKGTVVAEGTVFVGG</sequence>
<gene>
    <name evidence="1" type="ORF">SOCE26_082730</name>
</gene>
<dbReference type="Gene3D" id="2.60.200.60">
    <property type="match status" value="1"/>
</dbReference>
<evidence type="ECO:0000313" key="1">
    <source>
        <dbReference type="EMBL" id="AUX46764.1"/>
    </source>
</evidence>
<dbReference type="Proteomes" id="UP000238348">
    <property type="component" value="Chromosome"/>
</dbReference>
<dbReference type="OrthoDB" id="9807902at2"/>
<dbReference type="InterPro" id="IPR008727">
    <property type="entry name" value="PAAR_motif"/>
</dbReference>
<name>A0A2L0F5A9_SORCE</name>
<dbReference type="CDD" id="cd14740">
    <property type="entry name" value="PAAR_4"/>
    <property type="match status" value="1"/>
</dbReference>